<organism evidence="1">
    <name type="scientific">Arundo donax</name>
    <name type="common">Giant reed</name>
    <name type="synonym">Donax arundinaceus</name>
    <dbReference type="NCBI Taxonomy" id="35708"/>
    <lineage>
        <taxon>Eukaryota</taxon>
        <taxon>Viridiplantae</taxon>
        <taxon>Streptophyta</taxon>
        <taxon>Embryophyta</taxon>
        <taxon>Tracheophyta</taxon>
        <taxon>Spermatophyta</taxon>
        <taxon>Magnoliopsida</taxon>
        <taxon>Liliopsida</taxon>
        <taxon>Poales</taxon>
        <taxon>Poaceae</taxon>
        <taxon>PACMAD clade</taxon>
        <taxon>Arundinoideae</taxon>
        <taxon>Arundineae</taxon>
        <taxon>Arundo</taxon>
    </lineage>
</organism>
<evidence type="ECO:0000313" key="1">
    <source>
        <dbReference type="EMBL" id="JAE30028.1"/>
    </source>
</evidence>
<reference evidence="1" key="1">
    <citation type="submission" date="2014-09" db="EMBL/GenBank/DDBJ databases">
        <authorList>
            <person name="Magalhaes I.L.F."/>
            <person name="Oliveira U."/>
            <person name="Santos F.R."/>
            <person name="Vidigal T.H.D.A."/>
            <person name="Brescovit A.D."/>
            <person name="Santos A.J."/>
        </authorList>
    </citation>
    <scope>NUCLEOTIDE SEQUENCE</scope>
    <source>
        <tissue evidence="1">Shoot tissue taken approximately 20 cm above the soil surface</tissue>
    </source>
</reference>
<dbReference type="EMBL" id="GBRH01167868">
    <property type="protein sequence ID" value="JAE30028.1"/>
    <property type="molecule type" value="Transcribed_RNA"/>
</dbReference>
<name>A0A0A9HAW5_ARUDO</name>
<proteinExistence type="predicted"/>
<protein>
    <submittedName>
        <fullName evidence="1">Uncharacterized protein</fullName>
    </submittedName>
</protein>
<sequence length="49" mass="5549">MSCRTGVVRFGFFMKVIPQQIIYFQSLFPATNLMKQTLHSSIILTSLGP</sequence>
<reference evidence="1" key="2">
    <citation type="journal article" date="2015" name="Data Brief">
        <title>Shoot transcriptome of the giant reed, Arundo donax.</title>
        <authorList>
            <person name="Barrero R.A."/>
            <person name="Guerrero F.D."/>
            <person name="Moolhuijzen P."/>
            <person name="Goolsby J.A."/>
            <person name="Tidwell J."/>
            <person name="Bellgard S.E."/>
            <person name="Bellgard M.I."/>
        </authorList>
    </citation>
    <scope>NUCLEOTIDE SEQUENCE</scope>
    <source>
        <tissue evidence="1">Shoot tissue taken approximately 20 cm above the soil surface</tissue>
    </source>
</reference>
<dbReference type="AlphaFoldDB" id="A0A0A9HAW5"/>
<accession>A0A0A9HAW5</accession>